<sequence length="170" mass="17715">MASISEPFIRRPVATTLLSIGLFLLGGVAYEFLPVASVPNVDFPAIFVSASRPGADPSVMAATVAAPLERRLGEIAGINQITSTSSLGVANIQLQFDIGRNIDKAARDVQAAINAALVDLPSDLPALPRFRKANTAGAPVFVLALTSKTLSASAIYDVADTVLAQRISQV</sequence>
<evidence type="ECO:0000313" key="1">
    <source>
        <dbReference type="EMBL" id="GAH63689.1"/>
    </source>
</evidence>
<evidence type="ECO:0008006" key="2">
    <source>
        <dbReference type="Google" id="ProtNLM"/>
    </source>
</evidence>
<dbReference type="SUPFAM" id="SSF82693">
    <property type="entry name" value="Multidrug efflux transporter AcrB pore domain, PN1, PN2, PC1 and PC2 subdomains"/>
    <property type="match status" value="1"/>
</dbReference>
<dbReference type="GO" id="GO:0042910">
    <property type="term" value="F:xenobiotic transmembrane transporter activity"/>
    <property type="evidence" value="ECO:0007669"/>
    <property type="project" value="TreeGrafter"/>
</dbReference>
<feature type="non-terminal residue" evidence="1">
    <location>
        <position position="170"/>
    </location>
</feature>
<proteinExistence type="predicted"/>
<dbReference type="Pfam" id="PF00873">
    <property type="entry name" value="ACR_tran"/>
    <property type="match status" value="1"/>
</dbReference>
<dbReference type="InterPro" id="IPR001036">
    <property type="entry name" value="Acrflvin-R"/>
</dbReference>
<name>X1IC43_9ZZZZ</name>
<dbReference type="GO" id="GO:0005886">
    <property type="term" value="C:plasma membrane"/>
    <property type="evidence" value="ECO:0007669"/>
    <property type="project" value="TreeGrafter"/>
</dbReference>
<organism evidence="1">
    <name type="scientific">marine sediment metagenome</name>
    <dbReference type="NCBI Taxonomy" id="412755"/>
    <lineage>
        <taxon>unclassified sequences</taxon>
        <taxon>metagenomes</taxon>
        <taxon>ecological metagenomes</taxon>
    </lineage>
</organism>
<reference evidence="1" key="1">
    <citation type="journal article" date="2014" name="Front. Microbiol.">
        <title>High frequency of phylogenetically diverse reductive dehalogenase-homologous genes in deep subseafloor sedimentary metagenomes.</title>
        <authorList>
            <person name="Kawai M."/>
            <person name="Futagami T."/>
            <person name="Toyoda A."/>
            <person name="Takaki Y."/>
            <person name="Nishi S."/>
            <person name="Hori S."/>
            <person name="Arai W."/>
            <person name="Tsubouchi T."/>
            <person name="Morono Y."/>
            <person name="Uchiyama I."/>
            <person name="Ito T."/>
            <person name="Fujiyama A."/>
            <person name="Inagaki F."/>
            <person name="Takami H."/>
        </authorList>
    </citation>
    <scope>NUCLEOTIDE SEQUENCE</scope>
    <source>
        <strain evidence="1">Expedition CK06-06</strain>
    </source>
</reference>
<comment type="caution">
    <text evidence="1">The sequence shown here is derived from an EMBL/GenBank/DDBJ whole genome shotgun (WGS) entry which is preliminary data.</text>
</comment>
<protein>
    <recommendedName>
        <fullName evidence="2">Acriflavin resistance protein</fullName>
    </recommendedName>
</protein>
<dbReference type="PANTHER" id="PTHR32063">
    <property type="match status" value="1"/>
</dbReference>
<dbReference type="PANTHER" id="PTHR32063:SF78">
    <property type="entry name" value="ACRB_ACRD_ACRF FAMILY PROTEIN"/>
    <property type="match status" value="1"/>
</dbReference>
<dbReference type="PRINTS" id="PR00702">
    <property type="entry name" value="ACRIFLAVINRP"/>
</dbReference>
<gene>
    <name evidence="1" type="ORF">S03H2_44493</name>
</gene>
<accession>X1IC43</accession>
<dbReference type="AlphaFoldDB" id="X1IC43"/>
<dbReference type="Gene3D" id="3.30.70.1430">
    <property type="entry name" value="Multidrug efflux transporter AcrB pore domain"/>
    <property type="match status" value="1"/>
</dbReference>
<dbReference type="EMBL" id="BARU01027822">
    <property type="protein sequence ID" value="GAH63689.1"/>
    <property type="molecule type" value="Genomic_DNA"/>
</dbReference>
<dbReference type="Gene3D" id="1.20.1640.10">
    <property type="entry name" value="Multidrug efflux transporter AcrB transmembrane domain"/>
    <property type="match status" value="1"/>
</dbReference>
<dbReference type="Gene3D" id="3.30.70.1320">
    <property type="entry name" value="Multidrug efflux transporter AcrB pore domain like"/>
    <property type="match status" value="1"/>
</dbReference>